<dbReference type="InterPro" id="IPR035093">
    <property type="entry name" value="RelE/ParE_toxin_dom_sf"/>
</dbReference>
<protein>
    <recommendedName>
        <fullName evidence="3">Plasmid maintenance system killer protein</fullName>
    </recommendedName>
</protein>
<dbReference type="Proteomes" id="UP000664844">
    <property type="component" value="Unassembled WGS sequence"/>
</dbReference>
<dbReference type="Gene3D" id="3.30.2310.20">
    <property type="entry name" value="RelE-like"/>
    <property type="match status" value="1"/>
</dbReference>
<dbReference type="RefSeq" id="WP_207088825.1">
    <property type="nucleotide sequence ID" value="NZ_JAFLQW010000392.1"/>
</dbReference>
<evidence type="ECO:0000313" key="1">
    <source>
        <dbReference type="EMBL" id="MBO0350344.1"/>
    </source>
</evidence>
<gene>
    <name evidence="1" type="ORF">J0895_14760</name>
</gene>
<comment type="caution">
    <text evidence="1">The sequence shown here is derived from an EMBL/GenBank/DDBJ whole genome shotgun (WGS) entry which is preliminary data.</text>
</comment>
<name>A0ABS3FTA0_9CYAN</name>
<reference evidence="1 2" key="1">
    <citation type="submission" date="2021-03" db="EMBL/GenBank/DDBJ databases">
        <title>Metabolic Capacity of the Antarctic Cyanobacterium Phormidium pseudopriestleyi that Sustains Oxygenic Photosynthesis in the Presence of Hydrogen Sulfide.</title>
        <authorList>
            <person name="Lumian J.E."/>
            <person name="Jungblut A.D."/>
            <person name="Dillon M.L."/>
            <person name="Hawes I."/>
            <person name="Doran P.T."/>
            <person name="Mackey T.J."/>
            <person name="Dick G.J."/>
            <person name="Grettenberger C.L."/>
            <person name="Sumner D.Y."/>
        </authorList>
    </citation>
    <scope>NUCLEOTIDE SEQUENCE [LARGE SCALE GENOMIC DNA]</scope>
    <source>
        <strain evidence="1 2">FRX01</strain>
    </source>
</reference>
<accession>A0ABS3FTA0</accession>
<evidence type="ECO:0008006" key="3">
    <source>
        <dbReference type="Google" id="ProtNLM"/>
    </source>
</evidence>
<proteinExistence type="predicted"/>
<dbReference type="EMBL" id="JAFLQW010000392">
    <property type="protein sequence ID" value="MBO0350344.1"/>
    <property type="molecule type" value="Genomic_DNA"/>
</dbReference>
<organism evidence="1 2">
    <name type="scientific">Phormidium pseudopriestleyi FRX01</name>
    <dbReference type="NCBI Taxonomy" id="1759528"/>
    <lineage>
        <taxon>Bacteria</taxon>
        <taxon>Bacillati</taxon>
        <taxon>Cyanobacteriota</taxon>
        <taxon>Cyanophyceae</taxon>
        <taxon>Oscillatoriophycideae</taxon>
        <taxon>Oscillatoriales</taxon>
        <taxon>Oscillatoriaceae</taxon>
        <taxon>Phormidium</taxon>
    </lineage>
</organism>
<sequence>MDIIFRTSKLKKEFNDRHLLEKRQGQIRAKLIQRRLDDLRAVDILEDMRNLPGRCHELRGNRSG</sequence>
<evidence type="ECO:0000313" key="2">
    <source>
        <dbReference type="Proteomes" id="UP000664844"/>
    </source>
</evidence>
<keyword evidence="2" id="KW-1185">Reference proteome</keyword>